<evidence type="ECO:0000313" key="2">
    <source>
        <dbReference type="Proteomes" id="UP001478817"/>
    </source>
</evidence>
<protein>
    <recommendedName>
        <fullName evidence="3">Minor tail protein</fullName>
    </recommendedName>
</protein>
<comment type="caution">
    <text evidence="1">The sequence shown here is derived from an EMBL/GenBank/DDBJ whole genome shotgun (WGS) entry which is preliminary data.</text>
</comment>
<name>A0ABV1IDN6_9ACTN</name>
<evidence type="ECO:0000313" key="1">
    <source>
        <dbReference type="EMBL" id="MEQ2637008.1"/>
    </source>
</evidence>
<dbReference type="EMBL" id="JBBNGS010000002">
    <property type="protein sequence ID" value="MEQ2637008.1"/>
    <property type="molecule type" value="Genomic_DNA"/>
</dbReference>
<sequence>MSWRLFTCDTITGELRRPIDVPSCSWSLSVSDASLATTRDKGTGEGEASSLTVPWSAVWGEDARTRAHELTAGKRAIVLCWEEGAALLPLVFGAIGQRTDTALDTSFSLDSVMTLLSQRYVVREGDFRKGAPSLYLSNLSLRAIAANVGWYATEGKPAGSLPIDWGDYYERGGHERTYWPWSVSNLSCADVLEKIANVEGGPDITFRPYMNDEHHVRLRMCAGSDADPYVGQERTHVLRWFHGAGSVHSLTVAHLAPVERVYATGSGTEDECDVALAEDLTYCRQSDPWPIVEECMSCTDSDDHSLLESRARGRLVADWWPMCQVTCVVDLGDPEVPRIGELWPGDAVTLSVEGYPTIPDGDYHVRLMEMSGDLGTQVTLKFDPMRDPAET</sequence>
<keyword evidence="2" id="KW-1185">Reference proteome</keyword>
<gene>
    <name evidence="1" type="ORF">AAAT05_01390</name>
</gene>
<accession>A0ABV1IDN6</accession>
<evidence type="ECO:0008006" key="3">
    <source>
        <dbReference type="Google" id="ProtNLM"/>
    </source>
</evidence>
<dbReference type="RefSeq" id="WP_349181361.1">
    <property type="nucleotide sequence ID" value="NZ_JBBNGS010000002.1"/>
</dbReference>
<organism evidence="1 2">
    <name type="scientific">Paratractidigestivibacter faecalis</name>
    <dbReference type="NCBI Taxonomy" id="2292441"/>
    <lineage>
        <taxon>Bacteria</taxon>
        <taxon>Bacillati</taxon>
        <taxon>Actinomycetota</taxon>
        <taxon>Coriobacteriia</taxon>
        <taxon>Coriobacteriales</taxon>
        <taxon>Atopobiaceae</taxon>
        <taxon>Paratractidigestivibacter</taxon>
    </lineage>
</organism>
<reference evidence="1 2" key="1">
    <citation type="submission" date="2024-04" db="EMBL/GenBank/DDBJ databases">
        <title>Human intestinal bacterial collection.</title>
        <authorList>
            <person name="Pauvert C."/>
            <person name="Hitch T.C.A."/>
            <person name="Clavel T."/>
        </authorList>
    </citation>
    <scope>NUCLEOTIDE SEQUENCE [LARGE SCALE GENOMIC DNA]</scope>
    <source>
        <strain evidence="1 2">CLA-AA-H197</strain>
    </source>
</reference>
<proteinExistence type="predicted"/>
<dbReference type="Proteomes" id="UP001478817">
    <property type="component" value="Unassembled WGS sequence"/>
</dbReference>